<evidence type="ECO:0000256" key="12">
    <source>
        <dbReference type="ARBA" id="ARBA00048451"/>
    </source>
</evidence>
<dbReference type="GO" id="GO:0005524">
    <property type="term" value="F:ATP binding"/>
    <property type="evidence" value="ECO:0007669"/>
    <property type="project" value="UniProtKB-KW"/>
</dbReference>
<comment type="catalytic activity">
    <reaction evidence="12">
        <text>D-fructose + ATP = D-fructose 6-phosphate + ADP + H(+)</text>
        <dbReference type="Rhea" id="RHEA:16125"/>
        <dbReference type="ChEBI" id="CHEBI:15378"/>
        <dbReference type="ChEBI" id="CHEBI:30616"/>
        <dbReference type="ChEBI" id="CHEBI:37721"/>
        <dbReference type="ChEBI" id="CHEBI:61527"/>
        <dbReference type="ChEBI" id="CHEBI:456216"/>
        <dbReference type="EC" id="2.7.1.4"/>
    </reaction>
</comment>
<dbReference type="EMBL" id="BCMG01000006">
    <property type="protein sequence ID" value="GAX01281.1"/>
    <property type="molecule type" value="Genomic_DNA"/>
</dbReference>
<evidence type="ECO:0000256" key="11">
    <source>
        <dbReference type="ARBA" id="ARBA00038887"/>
    </source>
</evidence>
<evidence type="ECO:0000256" key="9">
    <source>
        <dbReference type="ARBA" id="ARBA00022842"/>
    </source>
</evidence>
<dbReference type="Proteomes" id="UP000198402">
    <property type="component" value="Unassembled WGS sequence"/>
</dbReference>
<evidence type="ECO:0000256" key="8">
    <source>
        <dbReference type="ARBA" id="ARBA00022840"/>
    </source>
</evidence>
<keyword evidence="5" id="KW-0547">Nucleotide-binding</keyword>
<dbReference type="PANTHER" id="PTHR42742:SF3">
    <property type="entry name" value="FRUCTOKINASE"/>
    <property type="match status" value="1"/>
</dbReference>
<evidence type="ECO:0000256" key="7">
    <source>
        <dbReference type="ARBA" id="ARBA00022833"/>
    </source>
</evidence>
<dbReference type="CDD" id="cd24067">
    <property type="entry name" value="ASKHA_NBD_ROK_BsFRK-like"/>
    <property type="match status" value="1"/>
</dbReference>
<dbReference type="InterPro" id="IPR043129">
    <property type="entry name" value="ATPase_NBD"/>
</dbReference>
<dbReference type="Gene3D" id="3.30.420.40">
    <property type="match status" value="2"/>
</dbReference>
<dbReference type="FunFam" id="3.30.420.40:FF:000153">
    <property type="entry name" value="Putative fructokinase"/>
    <property type="match status" value="1"/>
</dbReference>
<dbReference type="Pfam" id="PF00480">
    <property type="entry name" value="ROK"/>
    <property type="match status" value="1"/>
</dbReference>
<evidence type="ECO:0000256" key="5">
    <source>
        <dbReference type="ARBA" id="ARBA00022741"/>
    </source>
</evidence>
<sequence length="294" mass="32449">MLLGSIEAGGTKFVAAVGNEDYRVQERIQYPTTTPEETIQKSIDFFKKFPDLQAISVASFGPIEIRKNAPLYGYITDTPKPGWANTNFLGMLKKAFDIPVYWTTDVNGSAYGEYTLSTLFNEKIEALTYYTIGTGVGAGTVLDGKFIGTLGHPEVGHVRLKRHPDDLDFKGICPYHGDCLEGLVAGPTFEARTGKKGQDIPLTDHVWDIMAYYVAQAALQTTLQIRPQKIVFGGGVVSEEFLKKVRKDFADLMNDYVDVGDLDKYITMPLAKHNGSATIGNFALAFREVNQLVD</sequence>
<keyword evidence="4" id="KW-0479">Metal-binding</keyword>
<dbReference type="FunFam" id="3.30.420.40:FF:000136">
    <property type="entry name" value="Putative fructokinase"/>
    <property type="match status" value="1"/>
</dbReference>
<organism evidence="14 15">
    <name type="scientific">Secundilactobacillus silagei JCM 19001</name>
    <dbReference type="NCBI Taxonomy" id="1302250"/>
    <lineage>
        <taxon>Bacteria</taxon>
        <taxon>Bacillati</taxon>
        <taxon>Bacillota</taxon>
        <taxon>Bacilli</taxon>
        <taxon>Lactobacillales</taxon>
        <taxon>Lactobacillaceae</taxon>
        <taxon>Secundilactobacillus</taxon>
    </lineage>
</organism>
<reference evidence="14 15" key="1">
    <citation type="submission" date="2015-11" db="EMBL/GenBank/DDBJ databases">
        <title>Draft genome sequences of new species of the genus Lactobacillus isolated from orchardgrass silage.</title>
        <authorList>
            <person name="Tohno M."/>
            <person name="Tanizawa Y."/>
            <person name="Arita M."/>
        </authorList>
    </citation>
    <scope>NUCLEOTIDE SEQUENCE [LARGE SCALE GENOMIC DNA]</scope>
    <source>
        <strain evidence="14 15">IWT126</strain>
    </source>
</reference>
<accession>A0A1Z5IIL4</accession>
<evidence type="ECO:0000256" key="13">
    <source>
        <dbReference type="ARBA" id="ARBA00074653"/>
    </source>
</evidence>
<dbReference type="GO" id="GO:0008865">
    <property type="term" value="F:fructokinase activity"/>
    <property type="evidence" value="ECO:0007669"/>
    <property type="project" value="UniProtKB-EC"/>
</dbReference>
<keyword evidence="8" id="KW-0067">ATP-binding</keyword>
<gene>
    <name evidence="14" type="primary">scrK</name>
    <name evidence="14" type="ORF">IWT126_01307</name>
</gene>
<evidence type="ECO:0000313" key="14">
    <source>
        <dbReference type="EMBL" id="GAX01281.1"/>
    </source>
</evidence>
<dbReference type="OrthoDB" id="9783435at2"/>
<dbReference type="InterPro" id="IPR051804">
    <property type="entry name" value="Carb_Metab_Reg_Kinase/Isom"/>
</dbReference>
<dbReference type="PANTHER" id="PTHR42742">
    <property type="entry name" value="TRANSCRIPTIONAL REPRESSOR MPRA"/>
    <property type="match status" value="1"/>
</dbReference>
<keyword evidence="3" id="KW-0808">Transferase</keyword>
<proteinExistence type="inferred from homology"/>
<dbReference type="NCBIfam" id="NF045550">
    <property type="entry name" value="FrctkaseScrK"/>
    <property type="match status" value="1"/>
</dbReference>
<dbReference type="AlphaFoldDB" id="A0A1Z5IIL4"/>
<dbReference type="STRING" id="1302250.GCA_001313225_00895"/>
<evidence type="ECO:0000256" key="4">
    <source>
        <dbReference type="ARBA" id="ARBA00022723"/>
    </source>
</evidence>
<evidence type="ECO:0000256" key="10">
    <source>
        <dbReference type="ARBA" id="ARBA00023277"/>
    </source>
</evidence>
<dbReference type="InterPro" id="IPR000600">
    <property type="entry name" value="ROK"/>
</dbReference>
<protein>
    <recommendedName>
        <fullName evidence="13">Fructokinase</fullName>
        <ecNumber evidence="11">2.7.1.4</ecNumber>
    </recommendedName>
</protein>
<comment type="cofactor">
    <cofactor evidence="1">
        <name>Mg(2+)</name>
        <dbReference type="ChEBI" id="CHEBI:18420"/>
    </cofactor>
</comment>
<evidence type="ECO:0000256" key="3">
    <source>
        <dbReference type="ARBA" id="ARBA00022679"/>
    </source>
</evidence>
<evidence type="ECO:0000256" key="1">
    <source>
        <dbReference type="ARBA" id="ARBA00001946"/>
    </source>
</evidence>
<keyword evidence="10" id="KW-0119">Carbohydrate metabolism</keyword>
<dbReference type="EC" id="2.7.1.4" evidence="11"/>
<comment type="caution">
    <text evidence="14">The sequence shown here is derived from an EMBL/GenBank/DDBJ whole genome shotgun (WGS) entry which is preliminary data.</text>
</comment>
<keyword evidence="6" id="KW-0418">Kinase</keyword>
<dbReference type="RefSeq" id="WP_054654205.1">
    <property type="nucleotide sequence ID" value="NZ_BBFL01000003.1"/>
</dbReference>
<keyword evidence="7" id="KW-0862">Zinc</keyword>
<comment type="similarity">
    <text evidence="2">Belongs to the ROK (NagC/XylR) family.</text>
</comment>
<evidence type="ECO:0000313" key="15">
    <source>
        <dbReference type="Proteomes" id="UP000198402"/>
    </source>
</evidence>
<dbReference type="GO" id="GO:0046872">
    <property type="term" value="F:metal ion binding"/>
    <property type="evidence" value="ECO:0007669"/>
    <property type="project" value="UniProtKB-KW"/>
</dbReference>
<dbReference type="SUPFAM" id="SSF53067">
    <property type="entry name" value="Actin-like ATPase domain"/>
    <property type="match status" value="1"/>
</dbReference>
<name>A0A1Z5IIL4_9LACO</name>
<evidence type="ECO:0000256" key="6">
    <source>
        <dbReference type="ARBA" id="ARBA00022777"/>
    </source>
</evidence>
<evidence type="ECO:0000256" key="2">
    <source>
        <dbReference type="ARBA" id="ARBA00006479"/>
    </source>
</evidence>
<keyword evidence="9" id="KW-0460">Magnesium</keyword>
<keyword evidence="15" id="KW-1185">Reference proteome</keyword>
<dbReference type="InterPro" id="IPR054618">
    <property type="entry name" value="ScrK"/>
</dbReference>